<dbReference type="Proteomes" id="UP000267223">
    <property type="component" value="Unassembled WGS sequence"/>
</dbReference>
<dbReference type="PANTHER" id="PTHR35866:SF1">
    <property type="entry name" value="YKGJ FAMILY CYSTEINE CLUSTER PROTEIN"/>
    <property type="match status" value="1"/>
</dbReference>
<dbReference type="EMBL" id="RJJR01000008">
    <property type="protein sequence ID" value="RNI36100.1"/>
    <property type="molecule type" value="Genomic_DNA"/>
</dbReference>
<dbReference type="RefSeq" id="WP_123120653.1">
    <property type="nucleotide sequence ID" value="NZ_RJJR01000008.1"/>
</dbReference>
<gene>
    <name evidence="1" type="ORF">EFY79_10410</name>
</gene>
<name>A0A3M9NE65_9BACT</name>
<evidence type="ECO:0000313" key="2">
    <source>
        <dbReference type="Proteomes" id="UP000267223"/>
    </source>
</evidence>
<evidence type="ECO:0000313" key="1">
    <source>
        <dbReference type="EMBL" id="RNI36100.1"/>
    </source>
</evidence>
<dbReference type="InterPro" id="IPR005358">
    <property type="entry name" value="Puta_zinc/iron-chelating_dom"/>
</dbReference>
<protein>
    <submittedName>
        <fullName evidence="1">YkgJ family cysteine cluster protein</fullName>
    </submittedName>
</protein>
<reference evidence="1 2" key="1">
    <citation type="submission" date="2018-11" db="EMBL/GenBank/DDBJ databases">
        <title>Draft genome sequence of Ferruginibacter sp. BO-59.</title>
        <authorList>
            <person name="Im W.T."/>
        </authorList>
    </citation>
    <scope>NUCLEOTIDE SEQUENCE [LARGE SCALE GENOMIC DNA]</scope>
    <source>
        <strain evidence="1 2">BO-59</strain>
    </source>
</reference>
<keyword evidence="2" id="KW-1185">Reference proteome</keyword>
<sequence>MNEEILKNWEKKSAGHQKNYKHFLKRADKNKVLKQLPVLHKEAFEKINCLSCANCCRNYSPRFKTPDIKRIAKHLKMKEGDFIEKYLRVDEDGDYVTKSSPCPFLGEDNFCSIYENRPSDCHRFPYTDEDVIFKRPAITLKNSTFCPIVYFVLEKLSFPTSSNGGA</sequence>
<organism evidence="1 2">
    <name type="scientific">Hanamia caeni</name>
    <dbReference type="NCBI Taxonomy" id="2294116"/>
    <lineage>
        <taxon>Bacteria</taxon>
        <taxon>Pseudomonadati</taxon>
        <taxon>Bacteroidota</taxon>
        <taxon>Chitinophagia</taxon>
        <taxon>Chitinophagales</taxon>
        <taxon>Chitinophagaceae</taxon>
        <taxon>Hanamia</taxon>
    </lineage>
</organism>
<dbReference type="AlphaFoldDB" id="A0A3M9NE65"/>
<dbReference type="PANTHER" id="PTHR35866">
    <property type="entry name" value="PUTATIVE-RELATED"/>
    <property type="match status" value="1"/>
</dbReference>
<dbReference type="Pfam" id="PF03692">
    <property type="entry name" value="CxxCxxCC"/>
    <property type="match status" value="1"/>
</dbReference>
<accession>A0A3M9NE65</accession>
<proteinExistence type="predicted"/>
<comment type="caution">
    <text evidence="1">The sequence shown here is derived from an EMBL/GenBank/DDBJ whole genome shotgun (WGS) entry which is preliminary data.</text>
</comment>
<dbReference type="OrthoDB" id="665764at2"/>